<keyword evidence="4 5" id="KW-0472">Membrane</keyword>
<dbReference type="GeneID" id="92362381"/>
<feature type="transmembrane region" description="Helical" evidence="5">
    <location>
        <begin position="148"/>
        <end position="170"/>
    </location>
</feature>
<feature type="transmembrane region" description="Helical" evidence="5">
    <location>
        <begin position="72"/>
        <end position="91"/>
    </location>
</feature>
<comment type="caution">
    <text evidence="7">The sequence shown here is derived from an EMBL/GenBank/DDBJ whole genome shotgun (WGS) entry which is preliminary data.</text>
</comment>
<dbReference type="RefSeq" id="XP_067063959.1">
    <property type="nucleotide sequence ID" value="XM_067208447.1"/>
</dbReference>
<feature type="transmembrane region" description="Helical" evidence="5">
    <location>
        <begin position="123"/>
        <end position="142"/>
    </location>
</feature>
<evidence type="ECO:0000256" key="5">
    <source>
        <dbReference type="SAM" id="Phobius"/>
    </source>
</evidence>
<dbReference type="KEGG" id="loi:92362381"/>
<name>A0A836HQU0_9TRYP</name>
<dbReference type="InterPro" id="IPR004853">
    <property type="entry name" value="Sugar_P_trans_dom"/>
</dbReference>
<evidence type="ECO:0000313" key="7">
    <source>
        <dbReference type="EMBL" id="KAG5480958.1"/>
    </source>
</evidence>
<accession>A0A836HQU0</accession>
<dbReference type="InterPro" id="IPR037185">
    <property type="entry name" value="EmrE-like"/>
</dbReference>
<keyword evidence="2 5" id="KW-0812">Transmembrane</keyword>
<evidence type="ECO:0000313" key="8">
    <source>
        <dbReference type="Proteomes" id="UP000674143"/>
    </source>
</evidence>
<evidence type="ECO:0000256" key="1">
    <source>
        <dbReference type="ARBA" id="ARBA00004141"/>
    </source>
</evidence>
<organism evidence="7 8">
    <name type="scientific">Leishmania orientalis</name>
    <dbReference type="NCBI Taxonomy" id="2249476"/>
    <lineage>
        <taxon>Eukaryota</taxon>
        <taxon>Discoba</taxon>
        <taxon>Euglenozoa</taxon>
        <taxon>Kinetoplastea</taxon>
        <taxon>Metakinetoplastina</taxon>
        <taxon>Trypanosomatida</taxon>
        <taxon>Trypanosomatidae</taxon>
        <taxon>Leishmaniinae</taxon>
        <taxon>Leishmania</taxon>
    </lineage>
</organism>
<proteinExistence type="predicted"/>
<keyword evidence="8" id="KW-1185">Reference proteome</keyword>
<dbReference type="SUPFAM" id="SSF103481">
    <property type="entry name" value="Multidrug resistance efflux transporter EmrE"/>
    <property type="match status" value="1"/>
</dbReference>
<feature type="transmembrane region" description="Helical" evidence="5">
    <location>
        <begin position="7"/>
        <end position="25"/>
    </location>
</feature>
<feature type="transmembrane region" description="Helical" evidence="5">
    <location>
        <begin position="213"/>
        <end position="236"/>
    </location>
</feature>
<evidence type="ECO:0000256" key="2">
    <source>
        <dbReference type="ARBA" id="ARBA00022692"/>
    </source>
</evidence>
<evidence type="ECO:0000259" key="6">
    <source>
        <dbReference type="Pfam" id="PF03151"/>
    </source>
</evidence>
<dbReference type="InterPro" id="IPR050186">
    <property type="entry name" value="TPT_transporter"/>
</dbReference>
<dbReference type="SMR" id="A0A836HQU0"/>
<feature type="transmembrane region" description="Helical" evidence="5">
    <location>
        <begin position="243"/>
        <end position="264"/>
    </location>
</feature>
<evidence type="ECO:0000256" key="4">
    <source>
        <dbReference type="ARBA" id="ARBA00023136"/>
    </source>
</evidence>
<dbReference type="Proteomes" id="UP000674143">
    <property type="component" value="Unassembled WGS sequence"/>
</dbReference>
<dbReference type="GO" id="GO:0016020">
    <property type="term" value="C:membrane"/>
    <property type="evidence" value="ECO:0007669"/>
    <property type="project" value="UniProtKB-SubCell"/>
</dbReference>
<feature type="transmembrane region" description="Helical" evidence="5">
    <location>
        <begin position="37"/>
        <end position="60"/>
    </location>
</feature>
<reference evidence="8" key="2">
    <citation type="journal article" date="2021" name="Sci. Data">
        <title>Chromosome-scale genome sequencing, assembly and annotation of six genomes from subfamily Leishmaniinae.</title>
        <authorList>
            <person name="Almutairi H."/>
            <person name="Urbaniak M.D."/>
            <person name="Bates M.D."/>
            <person name="Jariyapan N."/>
            <person name="Kwakye-Nuako G."/>
            <person name="Thomaz Soccol V."/>
            <person name="Al-Salem W.S."/>
            <person name="Dillon R.J."/>
            <person name="Bates P.A."/>
            <person name="Gatherer D."/>
        </authorList>
    </citation>
    <scope>NUCLEOTIDE SEQUENCE [LARGE SCALE GENOMIC DNA]</scope>
</reference>
<reference evidence="8" key="1">
    <citation type="journal article" date="2021" name="Microbiol. Resour. Announc.">
        <title>LGAAP: Leishmaniinae Genome Assembly and Annotation Pipeline.</title>
        <authorList>
            <person name="Almutairi H."/>
            <person name="Urbaniak M.D."/>
            <person name="Bates M.D."/>
            <person name="Jariyapan N."/>
            <person name="Kwakye-Nuako G."/>
            <person name="Thomaz-Soccol V."/>
            <person name="Al-Salem W.S."/>
            <person name="Dillon R.J."/>
            <person name="Bates P.A."/>
            <person name="Gatherer D."/>
        </authorList>
    </citation>
    <scope>NUCLEOTIDE SEQUENCE [LARGE SCALE GENOMIC DNA]</scope>
</reference>
<dbReference type="Pfam" id="PF03151">
    <property type="entry name" value="TPT"/>
    <property type="match status" value="1"/>
</dbReference>
<feature type="transmembrane region" description="Helical" evidence="5">
    <location>
        <begin position="182"/>
        <end position="201"/>
    </location>
</feature>
<gene>
    <name evidence="7" type="ORF">LSCM4_06529</name>
</gene>
<dbReference type="EMBL" id="JAFHLR010000019">
    <property type="protein sequence ID" value="KAG5480958.1"/>
    <property type="molecule type" value="Genomic_DNA"/>
</dbReference>
<keyword evidence="3 5" id="KW-1133">Transmembrane helix</keyword>
<dbReference type="PANTHER" id="PTHR11132">
    <property type="entry name" value="SOLUTE CARRIER FAMILY 35"/>
    <property type="match status" value="1"/>
</dbReference>
<comment type="subcellular location">
    <subcellularLocation>
        <location evidence="1">Membrane</location>
        <topology evidence="1">Multi-pass membrane protein</topology>
    </subcellularLocation>
</comment>
<dbReference type="AlphaFoldDB" id="A0A836HQU0"/>
<feature type="transmembrane region" description="Helical" evidence="5">
    <location>
        <begin position="97"/>
        <end position="116"/>
    </location>
</feature>
<evidence type="ECO:0000256" key="3">
    <source>
        <dbReference type="ARBA" id="ARBA00022989"/>
    </source>
</evidence>
<feature type="transmembrane region" description="Helical" evidence="5">
    <location>
        <begin position="270"/>
        <end position="287"/>
    </location>
</feature>
<protein>
    <recommendedName>
        <fullName evidence="6">Sugar phosphate transporter domain-containing protein</fullName>
    </recommendedName>
</protein>
<feature type="domain" description="Sugar phosphate transporter" evidence="6">
    <location>
        <begin position="13"/>
        <end position="287"/>
    </location>
</feature>
<sequence length="320" mass="35802">MSTEQGRIMFYLGLNAFSSIAIVYTNKVIFKQHTFSYGILLTAIHFFITTLGLFICRLMGVFEPKRIPIIKILPLCVSFCGFVALTNVSLVYNSVGFYQLIKVLTTPMLMVIQTLFYQKTFSVKVKLSLTVTCIGVCLATISDTSATFGGTVVALSAVLITCMYQIWVGAKQSELRCDSFQLLYNQAPISCVMLLPMAYFGDDLRDKFYAPCWPTIAVIAFSGFLAFFVNISIFLVIGKTSPLTYNVLGHFKLCIILSLGFLFFGDEMNSRIFLGIVITLIGVFWYSHLKGHEKEKEDSVMQVRLEEEDADDSDSNGKNV</sequence>